<name>A0A0E9VCX6_ANGAN</name>
<evidence type="ECO:0000313" key="1">
    <source>
        <dbReference type="EMBL" id="JAH75300.1"/>
    </source>
</evidence>
<reference evidence="1" key="2">
    <citation type="journal article" date="2015" name="Fish Shellfish Immunol.">
        <title>Early steps in the European eel (Anguilla anguilla)-Vibrio vulnificus interaction in the gills: Role of the RtxA13 toxin.</title>
        <authorList>
            <person name="Callol A."/>
            <person name="Pajuelo D."/>
            <person name="Ebbesson L."/>
            <person name="Teles M."/>
            <person name="MacKenzie S."/>
            <person name="Amaro C."/>
        </authorList>
    </citation>
    <scope>NUCLEOTIDE SEQUENCE</scope>
</reference>
<accession>A0A0E9VCX6</accession>
<organism evidence="1">
    <name type="scientific">Anguilla anguilla</name>
    <name type="common">European freshwater eel</name>
    <name type="synonym">Muraena anguilla</name>
    <dbReference type="NCBI Taxonomy" id="7936"/>
    <lineage>
        <taxon>Eukaryota</taxon>
        <taxon>Metazoa</taxon>
        <taxon>Chordata</taxon>
        <taxon>Craniata</taxon>
        <taxon>Vertebrata</taxon>
        <taxon>Euteleostomi</taxon>
        <taxon>Actinopterygii</taxon>
        <taxon>Neopterygii</taxon>
        <taxon>Teleostei</taxon>
        <taxon>Anguilliformes</taxon>
        <taxon>Anguillidae</taxon>
        <taxon>Anguilla</taxon>
    </lineage>
</organism>
<reference evidence="1" key="1">
    <citation type="submission" date="2014-11" db="EMBL/GenBank/DDBJ databases">
        <authorList>
            <person name="Amaro Gonzalez C."/>
        </authorList>
    </citation>
    <scope>NUCLEOTIDE SEQUENCE</scope>
</reference>
<dbReference type="AlphaFoldDB" id="A0A0E9VCX6"/>
<dbReference type="EMBL" id="GBXM01033277">
    <property type="protein sequence ID" value="JAH75300.1"/>
    <property type="molecule type" value="Transcribed_RNA"/>
</dbReference>
<sequence length="20" mass="2248">MPFCSAVYKQLKRQGYSGIA</sequence>
<protein>
    <submittedName>
        <fullName evidence="1">Uncharacterized protein</fullName>
    </submittedName>
</protein>
<proteinExistence type="predicted"/>